<dbReference type="SUPFAM" id="SSF51735">
    <property type="entry name" value="NAD(P)-binding Rossmann-fold domains"/>
    <property type="match status" value="1"/>
</dbReference>
<keyword evidence="4" id="KW-1185">Reference proteome</keyword>
<name>A0A1B2I5N0_9BACT</name>
<dbReference type="PANTHER" id="PTHR43249:SF1">
    <property type="entry name" value="D-GLUCOSIDE 3-DEHYDROGENASE"/>
    <property type="match status" value="1"/>
</dbReference>
<dbReference type="PANTHER" id="PTHR43249">
    <property type="entry name" value="UDP-N-ACETYL-2-AMINO-2-DEOXY-D-GLUCURONATE OXIDASE"/>
    <property type="match status" value="1"/>
</dbReference>
<organism evidence="3 4">
    <name type="scientific">Cloacibacillus porcorum</name>
    <dbReference type="NCBI Taxonomy" id="1197717"/>
    <lineage>
        <taxon>Bacteria</taxon>
        <taxon>Thermotogati</taxon>
        <taxon>Synergistota</taxon>
        <taxon>Synergistia</taxon>
        <taxon>Synergistales</taxon>
        <taxon>Synergistaceae</taxon>
        <taxon>Cloacibacillus</taxon>
    </lineage>
</organism>
<dbReference type="InterPro" id="IPR052515">
    <property type="entry name" value="Gfo/Idh/MocA_Oxidoreductase"/>
</dbReference>
<gene>
    <name evidence="3" type="ORF">BED41_09420</name>
</gene>
<evidence type="ECO:0000259" key="2">
    <source>
        <dbReference type="Pfam" id="PF02894"/>
    </source>
</evidence>
<dbReference type="EMBL" id="CP016757">
    <property type="protein sequence ID" value="ANZ45270.1"/>
    <property type="molecule type" value="Genomic_DNA"/>
</dbReference>
<evidence type="ECO:0000259" key="1">
    <source>
        <dbReference type="Pfam" id="PF01408"/>
    </source>
</evidence>
<dbReference type="GeneID" id="83058066"/>
<dbReference type="KEGG" id="cpor:BED41_09420"/>
<dbReference type="InterPro" id="IPR004104">
    <property type="entry name" value="Gfo/Idh/MocA-like_OxRdtase_C"/>
</dbReference>
<dbReference type="Gene3D" id="3.40.50.720">
    <property type="entry name" value="NAD(P)-binding Rossmann-like Domain"/>
    <property type="match status" value="1"/>
</dbReference>
<dbReference type="STRING" id="1197717.BED41_09420"/>
<dbReference type="Pfam" id="PF01408">
    <property type="entry name" value="GFO_IDH_MocA"/>
    <property type="match status" value="1"/>
</dbReference>
<dbReference type="RefSeq" id="WP_066745244.1">
    <property type="nucleotide sequence ID" value="NZ_CP016757.1"/>
</dbReference>
<dbReference type="Pfam" id="PF02894">
    <property type="entry name" value="GFO_IDH_MocA_C"/>
    <property type="match status" value="1"/>
</dbReference>
<dbReference type="OrthoDB" id="9815825at2"/>
<dbReference type="InterPro" id="IPR000683">
    <property type="entry name" value="Gfo/Idh/MocA-like_OxRdtase_N"/>
</dbReference>
<accession>A0A1B2I5N0</accession>
<dbReference type="InterPro" id="IPR036291">
    <property type="entry name" value="NAD(P)-bd_dom_sf"/>
</dbReference>
<dbReference type="AlphaFoldDB" id="A0A1B2I5N0"/>
<protein>
    <submittedName>
        <fullName evidence="3">Oxidoreductase</fullName>
    </submittedName>
</protein>
<dbReference type="GO" id="GO:0000166">
    <property type="term" value="F:nucleotide binding"/>
    <property type="evidence" value="ECO:0007669"/>
    <property type="project" value="InterPro"/>
</dbReference>
<dbReference type="Proteomes" id="UP000093044">
    <property type="component" value="Chromosome"/>
</dbReference>
<sequence>MHKIALAGCGRISKNHIEAITKLKEEGLAELVACCDIIPERAIEAAMKAGGSCKSYTDYSQMLKETDTDLISICTPSGLHPYQAIEAAGAGKNILSEKPQGCSLEACDRAIEAADKAGVKYMVVKQNRFNPSIQLLRRAYEKGRFGKIYMILANVLWTRPQDYYDMAKWRGTYELDGGCLSNQASHYVDLVQWFGGEVQNVTSQYSTQKIKMEAEDTISVALKFKSGAIGSINATVLTYPKNLEGSLTILGEKGTVRVGGFALNKIEHWTFADEDPMDEEVTNTSEAPQSVYGHGHLPYYRHVLDVLDGKTEPMCTGKEARKTVEIIMTSYGK</sequence>
<reference evidence="3" key="1">
    <citation type="submission" date="2016-08" db="EMBL/GenBank/DDBJ databases">
        <title>Complete genome of Cloacibacillus porcorum.</title>
        <authorList>
            <person name="Looft T."/>
            <person name="Bayles D.O."/>
            <person name="Alt D.P."/>
        </authorList>
    </citation>
    <scope>NUCLEOTIDE SEQUENCE [LARGE SCALE GENOMIC DNA]</scope>
    <source>
        <strain evidence="3">CL-84</strain>
    </source>
</reference>
<evidence type="ECO:0000313" key="4">
    <source>
        <dbReference type="Proteomes" id="UP000093044"/>
    </source>
</evidence>
<dbReference type="SUPFAM" id="SSF55347">
    <property type="entry name" value="Glyceraldehyde-3-phosphate dehydrogenase-like, C-terminal domain"/>
    <property type="match status" value="1"/>
</dbReference>
<proteinExistence type="predicted"/>
<feature type="domain" description="Gfo/Idh/MocA-like oxidoreductase N-terminal" evidence="1">
    <location>
        <begin position="3"/>
        <end position="123"/>
    </location>
</feature>
<feature type="domain" description="Gfo/Idh/MocA-like oxidoreductase C-terminal" evidence="2">
    <location>
        <begin position="141"/>
        <end position="327"/>
    </location>
</feature>
<evidence type="ECO:0000313" key="3">
    <source>
        <dbReference type="EMBL" id="ANZ45270.1"/>
    </source>
</evidence>
<dbReference type="Gene3D" id="3.30.360.10">
    <property type="entry name" value="Dihydrodipicolinate Reductase, domain 2"/>
    <property type="match status" value="1"/>
</dbReference>